<dbReference type="InterPro" id="IPR007219">
    <property type="entry name" value="XnlR_reg_dom"/>
</dbReference>
<feature type="compositionally biased region" description="Basic and acidic residues" evidence="4">
    <location>
        <begin position="1072"/>
        <end position="1081"/>
    </location>
</feature>
<feature type="compositionally biased region" description="Low complexity" evidence="4">
    <location>
        <begin position="48"/>
        <end position="60"/>
    </location>
</feature>
<dbReference type="Proteomes" id="UP001063166">
    <property type="component" value="Unassembled WGS sequence"/>
</dbReference>
<feature type="region of interest" description="Disordered" evidence="4">
    <location>
        <begin position="1"/>
        <end position="60"/>
    </location>
</feature>
<sequence length="1348" mass="145073">MKLQGTESAASGHKPEAGSEMQGQPLHHENQQNPSQDSVPSTATMDDQPQQPAAPSAAPQIRSRITVVCAECKRLKLKCDRRTPCGSCTKRDTVSRCIYSPAAAEKVDLHSLNNRLIQVESILAMVTAGKTPPPFQSSYPLAQLPQYTPHPSKSRTTLTTAASTATSISIRLHDLKNIWLAHCQLDLFAPGNQASLKPEMPSDGTYVKVEPSPVETLHLATPYHDNTIIIDEGPSSRTPARSSAQHNLPPLHIYYSASVANPRQVGQSTSYTHPTSNPYPSEFNSSFPQRDYQFPTAPKPFTFPSTFQSTTVAPAVTPPLLALLPPPHIRSKLLASARAAHPHLPLLIQWAKLAELADPEAASAKEKQKALACAILLGVRSGSPSPSPMPSWSTAGAGVPLFACLCYLLALGALEPSTDAPVDHAFLYALAGQGMGVWEEYRTSLEAKEGEGKEAAEASDDMRKPKQADTQKEDMDHLLALLLQVKYLLRVGLSRSSKETSSMLETAFPLIGKLVNLARGLGLAQDPDEDVGTGSRKSTKAERRRMIWWEIMFYDTFTSDALNHAPLVTPSSYTTKIPLVAQTPSSTPDTPTFKYPTPLVDCLDGDDENDSTFDPEGADGKPNWSTKTNGVTKGRAASRMPPLKLKGKGKVASTAPPPDDVENGFFGVRCRLTRLAQTVTHRLSRPGCECCTCSNGYTLDQAAKLEAEIRAWSADLPASLKLESTSSASPGDPKTDVSKSPRHAALAAELAIVANRMIISAYVPLMRPPPELAASSSTSASASAYSAAHPWSPASRATVDAAQGVVRAARVLQRLVQAGSGTLLMGEFYPLEKAVVDALVICAHSGFATGKLRPLLEEVTVALEMLRAMNGEGEFGKIVASLRRRVEAAEAGRRDENLLKRKHSVLEGGAQIEQGGRTGGMPMAVDPSSAYGKTDDAGNDSIEHRPLTNSPTPQRTSSVPRSKAGDKKNARKGSVTYPAFGIRDRGKEGAPWIAKRMSSSSAKADCGPEPRPPDLTPAEGGVSFQAAQQFPPSQNGTGPPMLDANGYRSRSSSISQAARMQAVDYSMQYGGAEERHPDMHTSQRRRFSIHDQGLSHQQPPPDQGQVQPFTMSPPATYDPSQQPSRSGSYDAPRGFEQHRASFNQNTVNGEEMYVGDSSPYPNSSAPQSSASSPYGSTGGHPQTPTYATGSHHPSPPTFGPQPSTSSPQSYFHVPSSYEASYDGHATQQQQTMGGMSMDTSMPGQSQANVSDSMGVPSTVPSTPMYEKNQPLLYDIKSPPQQQQQHQGMQHYQMASGRTTPGDPQHHHIAMNPPSGHTWAPTPQYVPTQPMQGQNDGQYWNTGAYYRSQ</sequence>
<dbReference type="Pfam" id="PF00172">
    <property type="entry name" value="Zn_clus"/>
    <property type="match status" value="1"/>
</dbReference>
<gene>
    <name evidence="6" type="ORF">LshimejAT787_0704200</name>
</gene>
<comment type="subcellular location">
    <subcellularLocation>
        <location evidence="1">Nucleus</location>
    </subcellularLocation>
</comment>
<dbReference type="GO" id="GO:0006351">
    <property type="term" value="P:DNA-templated transcription"/>
    <property type="evidence" value="ECO:0007669"/>
    <property type="project" value="InterPro"/>
</dbReference>
<feature type="compositionally biased region" description="Polar residues" evidence="4">
    <location>
        <begin position="1118"/>
        <end position="1127"/>
    </location>
</feature>
<dbReference type="CDD" id="cd00067">
    <property type="entry name" value="GAL4"/>
    <property type="match status" value="1"/>
</dbReference>
<name>A0A9P3UQ87_LYOSH</name>
<keyword evidence="7" id="KW-1185">Reference proteome</keyword>
<dbReference type="Pfam" id="PF04082">
    <property type="entry name" value="Fungal_trans"/>
    <property type="match status" value="1"/>
</dbReference>
<evidence type="ECO:0000256" key="2">
    <source>
        <dbReference type="ARBA" id="ARBA00022723"/>
    </source>
</evidence>
<feature type="compositionally biased region" description="Polar residues" evidence="4">
    <location>
        <begin position="1324"/>
        <end position="1348"/>
    </location>
</feature>
<dbReference type="Gene3D" id="4.10.240.10">
    <property type="entry name" value="Zn(2)-C6 fungal-type DNA-binding domain"/>
    <property type="match status" value="1"/>
</dbReference>
<keyword evidence="2" id="KW-0479">Metal-binding</keyword>
<evidence type="ECO:0000256" key="4">
    <source>
        <dbReference type="SAM" id="MobiDB-lite"/>
    </source>
</evidence>
<evidence type="ECO:0000313" key="7">
    <source>
        <dbReference type="Proteomes" id="UP001063166"/>
    </source>
</evidence>
<proteinExistence type="predicted"/>
<feature type="compositionally biased region" description="Basic and acidic residues" evidence="4">
    <location>
        <begin position="933"/>
        <end position="946"/>
    </location>
</feature>
<feature type="region of interest" description="Disordered" evidence="4">
    <location>
        <begin position="448"/>
        <end position="470"/>
    </location>
</feature>
<dbReference type="InterPro" id="IPR050613">
    <property type="entry name" value="Sec_Metabolite_Reg"/>
</dbReference>
<dbReference type="PROSITE" id="PS00463">
    <property type="entry name" value="ZN2_CY6_FUNGAL_1"/>
    <property type="match status" value="1"/>
</dbReference>
<dbReference type="InterPro" id="IPR001138">
    <property type="entry name" value="Zn2Cys6_DnaBD"/>
</dbReference>
<evidence type="ECO:0000313" key="6">
    <source>
        <dbReference type="EMBL" id="GLB39910.1"/>
    </source>
</evidence>
<dbReference type="SMART" id="SM00066">
    <property type="entry name" value="GAL4"/>
    <property type="match status" value="1"/>
</dbReference>
<feature type="compositionally biased region" description="Polar residues" evidence="4">
    <location>
        <begin position="31"/>
        <end position="47"/>
    </location>
</feature>
<dbReference type="GO" id="GO:0003677">
    <property type="term" value="F:DNA binding"/>
    <property type="evidence" value="ECO:0007669"/>
    <property type="project" value="InterPro"/>
</dbReference>
<evidence type="ECO:0000256" key="1">
    <source>
        <dbReference type="ARBA" id="ARBA00004123"/>
    </source>
</evidence>
<feature type="region of interest" description="Disordered" evidence="4">
    <location>
        <begin position="900"/>
        <end position="1265"/>
    </location>
</feature>
<accession>A0A9P3UQ87</accession>
<feature type="compositionally biased region" description="Low complexity" evidence="4">
    <location>
        <begin position="1157"/>
        <end position="1175"/>
    </location>
</feature>
<feature type="domain" description="Zn(2)-C6 fungal-type" evidence="5">
    <location>
        <begin position="68"/>
        <end position="99"/>
    </location>
</feature>
<feature type="compositionally biased region" description="Polar residues" evidence="4">
    <location>
        <begin position="1200"/>
        <end position="1209"/>
    </location>
</feature>
<feature type="region of interest" description="Disordered" evidence="4">
    <location>
        <begin position="1278"/>
        <end position="1348"/>
    </location>
</feature>
<feature type="compositionally biased region" description="Low complexity" evidence="4">
    <location>
        <begin position="1280"/>
        <end position="1293"/>
    </location>
</feature>
<dbReference type="GO" id="GO:0008270">
    <property type="term" value="F:zinc ion binding"/>
    <property type="evidence" value="ECO:0007669"/>
    <property type="project" value="InterPro"/>
</dbReference>
<feature type="compositionally biased region" description="Acidic residues" evidence="4">
    <location>
        <begin position="606"/>
        <end position="617"/>
    </location>
</feature>
<feature type="region of interest" description="Disordered" evidence="4">
    <location>
        <begin position="606"/>
        <end position="657"/>
    </location>
</feature>
<dbReference type="GO" id="GO:0000981">
    <property type="term" value="F:DNA-binding transcription factor activity, RNA polymerase II-specific"/>
    <property type="evidence" value="ECO:0007669"/>
    <property type="project" value="InterPro"/>
</dbReference>
<dbReference type="CDD" id="cd12148">
    <property type="entry name" value="fungal_TF_MHR"/>
    <property type="match status" value="1"/>
</dbReference>
<protein>
    <recommendedName>
        <fullName evidence="5">Zn(2)-C6 fungal-type domain-containing protein</fullName>
    </recommendedName>
</protein>
<feature type="compositionally biased region" description="Low complexity" evidence="4">
    <location>
        <begin position="1048"/>
        <end position="1062"/>
    </location>
</feature>
<feature type="compositionally biased region" description="Low complexity" evidence="4">
    <location>
        <begin position="1226"/>
        <end position="1235"/>
    </location>
</feature>
<dbReference type="PROSITE" id="PS50048">
    <property type="entry name" value="ZN2_CY6_FUNGAL_2"/>
    <property type="match status" value="1"/>
</dbReference>
<organism evidence="6 7">
    <name type="scientific">Lyophyllum shimeji</name>
    <name type="common">Hon-shimeji</name>
    <name type="synonym">Tricholoma shimeji</name>
    <dbReference type="NCBI Taxonomy" id="47721"/>
    <lineage>
        <taxon>Eukaryota</taxon>
        <taxon>Fungi</taxon>
        <taxon>Dikarya</taxon>
        <taxon>Basidiomycota</taxon>
        <taxon>Agaricomycotina</taxon>
        <taxon>Agaricomycetes</taxon>
        <taxon>Agaricomycetidae</taxon>
        <taxon>Agaricales</taxon>
        <taxon>Tricholomatineae</taxon>
        <taxon>Lyophyllaceae</taxon>
        <taxon>Lyophyllum</taxon>
    </lineage>
</organism>
<reference evidence="6" key="1">
    <citation type="submission" date="2022-07" db="EMBL/GenBank/DDBJ databases">
        <title>The genome of Lyophyllum shimeji provides insight into the initial evolution of ectomycorrhizal fungal genome.</title>
        <authorList>
            <person name="Kobayashi Y."/>
            <person name="Shibata T."/>
            <person name="Hirakawa H."/>
            <person name="Shigenobu S."/>
            <person name="Nishiyama T."/>
            <person name="Yamada A."/>
            <person name="Hasebe M."/>
            <person name="Kawaguchi M."/>
        </authorList>
    </citation>
    <scope>NUCLEOTIDE SEQUENCE</scope>
    <source>
        <strain evidence="6">AT787</strain>
    </source>
</reference>
<feature type="compositionally biased region" description="Polar residues" evidence="4">
    <location>
        <begin position="1179"/>
        <end position="1188"/>
    </location>
</feature>
<dbReference type="SUPFAM" id="SSF57701">
    <property type="entry name" value="Zn2/Cys6 DNA-binding domain"/>
    <property type="match status" value="1"/>
</dbReference>
<dbReference type="OrthoDB" id="2269373at2759"/>
<feature type="compositionally biased region" description="Polar residues" evidence="4">
    <location>
        <begin position="1025"/>
        <end position="1037"/>
    </location>
</feature>
<keyword evidence="3" id="KW-0539">Nucleus</keyword>
<dbReference type="EMBL" id="BRPK01000007">
    <property type="protein sequence ID" value="GLB39910.1"/>
    <property type="molecule type" value="Genomic_DNA"/>
</dbReference>
<feature type="compositionally biased region" description="Polar residues" evidence="4">
    <location>
        <begin position="1237"/>
        <end position="1251"/>
    </location>
</feature>
<evidence type="ECO:0000256" key="3">
    <source>
        <dbReference type="ARBA" id="ARBA00023242"/>
    </source>
</evidence>
<dbReference type="GO" id="GO:0005634">
    <property type="term" value="C:nucleus"/>
    <property type="evidence" value="ECO:0007669"/>
    <property type="project" value="UniProtKB-SubCell"/>
</dbReference>
<comment type="caution">
    <text evidence="6">The sequence shown here is derived from an EMBL/GenBank/DDBJ whole genome shotgun (WGS) entry which is preliminary data.</text>
</comment>
<dbReference type="PANTHER" id="PTHR31001">
    <property type="entry name" value="UNCHARACTERIZED TRANSCRIPTIONAL REGULATORY PROTEIN"/>
    <property type="match status" value="1"/>
</dbReference>
<dbReference type="InterPro" id="IPR036864">
    <property type="entry name" value="Zn2-C6_fun-type_DNA-bd_sf"/>
</dbReference>
<feature type="region of interest" description="Disordered" evidence="4">
    <location>
        <begin position="265"/>
        <end position="284"/>
    </location>
</feature>
<feature type="compositionally biased region" description="Polar residues" evidence="4">
    <location>
        <begin position="947"/>
        <end position="960"/>
    </location>
</feature>
<evidence type="ECO:0000259" key="5">
    <source>
        <dbReference type="PROSITE" id="PS50048"/>
    </source>
</evidence>